<keyword evidence="1" id="KW-0175">Coiled coil</keyword>
<evidence type="ECO:0000313" key="4">
    <source>
        <dbReference type="Proteomes" id="UP000398389"/>
    </source>
</evidence>
<feature type="coiled-coil region" evidence="1">
    <location>
        <begin position="293"/>
        <end position="323"/>
    </location>
</feature>
<name>A0A5E8BD67_9ASCO</name>
<dbReference type="AlphaFoldDB" id="A0A5E8BD67"/>
<keyword evidence="4" id="KW-1185">Reference proteome</keyword>
<proteinExistence type="predicted"/>
<feature type="compositionally biased region" description="Polar residues" evidence="2">
    <location>
        <begin position="120"/>
        <end position="129"/>
    </location>
</feature>
<feature type="compositionally biased region" description="Acidic residues" evidence="2">
    <location>
        <begin position="159"/>
        <end position="169"/>
    </location>
</feature>
<reference evidence="3 4" key="1">
    <citation type="submission" date="2019-09" db="EMBL/GenBank/DDBJ databases">
        <authorList>
            <person name="Brejova B."/>
        </authorList>
    </citation>
    <scope>NUCLEOTIDE SEQUENCE [LARGE SCALE GENOMIC DNA]</scope>
</reference>
<organism evidence="3 4">
    <name type="scientific">Magnusiomyces paraingens</name>
    <dbReference type="NCBI Taxonomy" id="2606893"/>
    <lineage>
        <taxon>Eukaryota</taxon>
        <taxon>Fungi</taxon>
        <taxon>Dikarya</taxon>
        <taxon>Ascomycota</taxon>
        <taxon>Saccharomycotina</taxon>
        <taxon>Dipodascomycetes</taxon>
        <taxon>Dipodascales</taxon>
        <taxon>Dipodascaceae</taxon>
        <taxon>Magnusiomyces</taxon>
    </lineage>
</organism>
<feature type="compositionally biased region" description="Acidic residues" evidence="2">
    <location>
        <begin position="194"/>
        <end position="216"/>
    </location>
</feature>
<accession>A0A5E8BD67</accession>
<dbReference type="Proteomes" id="UP000398389">
    <property type="component" value="Unassembled WGS sequence"/>
</dbReference>
<feature type="compositionally biased region" description="Low complexity" evidence="2">
    <location>
        <begin position="360"/>
        <end position="372"/>
    </location>
</feature>
<evidence type="ECO:0000256" key="2">
    <source>
        <dbReference type="SAM" id="MobiDB-lite"/>
    </source>
</evidence>
<dbReference type="GeneID" id="43580868"/>
<feature type="region of interest" description="Disordered" evidence="2">
    <location>
        <begin position="359"/>
        <end position="395"/>
    </location>
</feature>
<sequence>MQFVSPYSYYNPRRQCSSSPFFQDPYEAEYARQQYARQQQLAREQYYYRQQQAAAAESRARAEAQARAEARAKAEAQAQAQARARAEVEARQRSIALQRQQERARKIYFEQQQKKKTQQVRKSPNTRIQASPFACQRTNNRVPASFFDQFFGFPYDQFESEEEEQEQEQEQVQQQPEEVERQEDVIMHSLAQDSETENEDDVSEEEDEDLTEEEEAVPFAAPVETKSVETTPAETKLVETESPVKVAEQPVKNFKSTLETINKKIQHNVDVYDRIHKASGSVSSEELSDSEEYNRMNSRLNVLQRAQMELEKLYEQLDGLRIEDPECKRFKAQLTGRAVNYADKVEALVSELKTLLKPVTKPSTSSANATAPKPSPKKKSTVMIETLPDEDLSDF</sequence>
<feature type="region of interest" description="Disordered" evidence="2">
    <location>
        <begin position="109"/>
        <end position="134"/>
    </location>
</feature>
<feature type="coiled-coil region" evidence="1">
    <location>
        <begin position="59"/>
        <end position="91"/>
    </location>
</feature>
<gene>
    <name evidence="3" type="ORF">SAPINGB_P002048</name>
</gene>
<dbReference type="EMBL" id="CABVLU010000002">
    <property type="protein sequence ID" value="VVT48986.1"/>
    <property type="molecule type" value="Genomic_DNA"/>
</dbReference>
<dbReference type="RefSeq" id="XP_031852659.1">
    <property type="nucleotide sequence ID" value="XM_031996768.1"/>
</dbReference>
<evidence type="ECO:0000256" key="1">
    <source>
        <dbReference type="SAM" id="Coils"/>
    </source>
</evidence>
<protein>
    <submittedName>
        <fullName evidence="3">Uncharacterized protein</fullName>
    </submittedName>
</protein>
<dbReference type="OrthoDB" id="4094746at2759"/>
<evidence type="ECO:0000313" key="3">
    <source>
        <dbReference type="EMBL" id="VVT48986.1"/>
    </source>
</evidence>
<feature type="region of interest" description="Disordered" evidence="2">
    <location>
        <begin position="159"/>
        <end position="241"/>
    </location>
</feature>